<evidence type="ECO:0000256" key="5">
    <source>
        <dbReference type="ARBA" id="ARBA00035294"/>
    </source>
</evidence>
<dbReference type="InterPro" id="IPR020814">
    <property type="entry name" value="Ribosomal_S6_plastid/chlpt"/>
</dbReference>
<dbReference type="InterPro" id="IPR000529">
    <property type="entry name" value="Ribosomal_bS6"/>
</dbReference>
<gene>
    <name evidence="6 8" type="primary">rpsF</name>
    <name evidence="8" type="ORF">Pla8534_05100</name>
</gene>
<keyword evidence="3 6" id="KW-0687">Ribonucleoprotein</keyword>
<dbReference type="SUPFAM" id="SSF54995">
    <property type="entry name" value="Ribosomal protein S6"/>
    <property type="match status" value="1"/>
</dbReference>
<evidence type="ECO:0000313" key="9">
    <source>
        <dbReference type="Proteomes" id="UP000317648"/>
    </source>
</evidence>
<evidence type="ECO:0000256" key="2">
    <source>
        <dbReference type="ARBA" id="ARBA00022980"/>
    </source>
</evidence>
<protein>
    <recommendedName>
        <fullName evidence="5 6">Small ribosomal subunit protein bS6</fullName>
    </recommendedName>
</protein>
<name>A0A518DLR5_9BACT</name>
<proteinExistence type="inferred from homology"/>
<evidence type="ECO:0000256" key="3">
    <source>
        <dbReference type="ARBA" id="ARBA00023274"/>
    </source>
</evidence>
<dbReference type="NCBIfam" id="TIGR00166">
    <property type="entry name" value="S6"/>
    <property type="match status" value="1"/>
</dbReference>
<evidence type="ECO:0000256" key="4">
    <source>
        <dbReference type="ARBA" id="ARBA00035104"/>
    </source>
</evidence>
<reference evidence="8 9" key="1">
    <citation type="submission" date="2019-02" db="EMBL/GenBank/DDBJ databases">
        <title>Deep-cultivation of Planctomycetes and their phenomic and genomic characterization uncovers novel biology.</title>
        <authorList>
            <person name="Wiegand S."/>
            <person name="Jogler M."/>
            <person name="Boedeker C."/>
            <person name="Pinto D."/>
            <person name="Vollmers J."/>
            <person name="Rivas-Marin E."/>
            <person name="Kohn T."/>
            <person name="Peeters S.H."/>
            <person name="Heuer A."/>
            <person name="Rast P."/>
            <person name="Oberbeckmann S."/>
            <person name="Bunk B."/>
            <person name="Jeske O."/>
            <person name="Meyerdierks A."/>
            <person name="Storesund J.E."/>
            <person name="Kallscheuer N."/>
            <person name="Luecker S."/>
            <person name="Lage O.M."/>
            <person name="Pohl T."/>
            <person name="Merkel B.J."/>
            <person name="Hornburger P."/>
            <person name="Mueller R.-W."/>
            <person name="Bruemmer F."/>
            <person name="Labrenz M."/>
            <person name="Spormann A.M."/>
            <person name="Op den Camp H."/>
            <person name="Overmann J."/>
            <person name="Amann R."/>
            <person name="Jetten M.S.M."/>
            <person name="Mascher T."/>
            <person name="Medema M.H."/>
            <person name="Devos D.P."/>
            <person name="Kaster A.-K."/>
            <person name="Ovreas L."/>
            <person name="Rohde M."/>
            <person name="Galperin M.Y."/>
            <person name="Jogler C."/>
        </authorList>
    </citation>
    <scope>NUCLEOTIDE SEQUENCE [LARGE SCALE GENOMIC DNA]</scope>
    <source>
        <strain evidence="8 9">Pla85_3_4</strain>
    </source>
</reference>
<dbReference type="GO" id="GO:0005840">
    <property type="term" value="C:ribosome"/>
    <property type="evidence" value="ECO:0007669"/>
    <property type="project" value="UniProtKB-KW"/>
</dbReference>
<keyword evidence="6" id="KW-0699">rRNA-binding</keyword>
<dbReference type="CDD" id="cd00473">
    <property type="entry name" value="bS6"/>
    <property type="match status" value="1"/>
</dbReference>
<dbReference type="GO" id="GO:0006412">
    <property type="term" value="P:translation"/>
    <property type="evidence" value="ECO:0007669"/>
    <property type="project" value="UniProtKB-UniRule"/>
</dbReference>
<organism evidence="8 9">
    <name type="scientific">Lignipirellula cremea</name>
    <dbReference type="NCBI Taxonomy" id="2528010"/>
    <lineage>
        <taxon>Bacteria</taxon>
        <taxon>Pseudomonadati</taxon>
        <taxon>Planctomycetota</taxon>
        <taxon>Planctomycetia</taxon>
        <taxon>Pirellulales</taxon>
        <taxon>Pirellulaceae</taxon>
        <taxon>Lignipirellula</taxon>
    </lineage>
</organism>
<evidence type="ECO:0000313" key="8">
    <source>
        <dbReference type="EMBL" id="QDU92761.1"/>
    </source>
</evidence>
<evidence type="ECO:0000256" key="6">
    <source>
        <dbReference type="HAMAP-Rule" id="MF_00360"/>
    </source>
</evidence>
<feature type="compositionally biased region" description="Low complexity" evidence="7">
    <location>
        <begin position="124"/>
        <end position="134"/>
    </location>
</feature>
<dbReference type="HAMAP" id="MF_00360">
    <property type="entry name" value="Ribosomal_bS6"/>
    <property type="match status" value="1"/>
</dbReference>
<dbReference type="GO" id="GO:1990904">
    <property type="term" value="C:ribonucleoprotein complex"/>
    <property type="evidence" value="ECO:0007669"/>
    <property type="project" value="UniProtKB-KW"/>
</dbReference>
<evidence type="ECO:0000256" key="1">
    <source>
        <dbReference type="ARBA" id="ARBA00009512"/>
    </source>
</evidence>
<dbReference type="KEGG" id="lcre:Pla8534_05100"/>
<dbReference type="Pfam" id="PF01250">
    <property type="entry name" value="Ribosomal_S6"/>
    <property type="match status" value="1"/>
</dbReference>
<dbReference type="GO" id="GO:0005737">
    <property type="term" value="C:cytoplasm"/>
    <property type="evidence" value="ECO:0007669"/>
    <property type="project" value="UniProtKB-ARBA"/>
</dbReference>
<keyword evidence="6" id="KW-0694">RNA-binding</keyword>
<evidence type="ECO:0000256" key="7">
    <source>
        <dbReference type="SAM" id="MobiDB-lite"/>
    </source>
</evidence>
<dbReference type="Gene3D" id="3.30.70.60">
    <property type="match status" value="1"/>
</dbReference>
<dbReference type="GO" id="GO:0003735">
    <property type="term" value="F:structural constituent of ribosome"/>
    <property type="evidence" value="ECO:0007669"/>
    <property type="project" value="InterPro"/>
</dbReference>
<keyword evidence="2 6" id="KW-0689">Ribosomal protein</keyword>
<dbReference type="PANTHER" id="PTHR21011">
    <property type="entry name" value="MITOCHONDRIAL 28S RIBOSOMAL PROTEIN S6"/>
    <property type="match status" value="1"/>
</dbReference>
<dbReference type="GO" id="GO:0070181">
    <property type="term" value="F:small ribosomal subunit rRNA binding"/>
    <property type="evidence" value="ECO:0007669"/>
    <property type="project" value="TreeGrafter"/>
</dbReference>
<keyword evidence="9" id="KW-1185">Reference proteome</keyword>
<dbReference type="InterPro" id="IPR014717">
    <property type="entry name" value="Transl_elong_EF1B/ribsomal_bS6"/>
</dbReference>
<dbReference type="AlphaFoldDB" id="A0A518DLR5"/>
<dbReference type="PANTHER" id="PTHR21011:SF1">
    <property type="entry name" value="SMALL RIBOSOMAL SUBUNIT PROTEIN BS6M"/>
    <property type="match status" value="1"/>
</dbReference>
<accession>A0A518DLR5</accession>
<dbReference type="Proteomes" id="UP000317648">
    <property type="component" value="Chromosome"/>
</dbReference>
<comment type="function">
    <text evidence="4 6">Binds together with bS18 to 16S ribosomal RNA.</text>
</comment>
<sequence length="134" mass="14895">MAATVYEGMFILDSNHYARNPSGVSGKIEKMIQDRGGEILASRLWVEQKLAYPIEDHKKGTYWLTYFRMTGEQLKPLNRDCQLNEDVLRQLILKVDQRLVDTLVSHALGESTSTEEPAAEEGAEAAPAAVATEG</sequence>
<feature type="region of interest" description="Disordered" evidence="7">
    <location>
        <begin position="109"/>
        <end position="134"/>
    </location>
</feature>
<dbReference type="InterPro" id="IPR035980">
    <property type="entry name" value="Ribosomal_bS6_sf"/>
</dbReference>
<dbReference type="RefSeq" id="WP_231756512.1">
    <property type="nucleotide sequence ID" value="NZ_CP036433.1"/>
</dbReference>
<comment type="similarity">
    <text evidence="1 6">Belongs to the bacterial ribosomal protein bS6 family.</text>
</comment>
<dbReference type="EMBL" id="CP036433">
    <property type="protein sequence ID" value="QDU92761.1"/>
    <property type="molecule type" value="Genomic_DNA"/>
</dbReference>